<evidence type="ECO:0000256" key="6">
    <source>
        <dbReference type="ARBA" id="ARBA00022989"/>
    </source>
</evidence>
<reference evidence="13 14" key="1">
    <citation type="journal article" date="2012" name="J. Bacteriol.">
        <title>Genome Sequence of Blastococcus saxobsidens DD2, a Stone-Inhabiting Bacterium.</title>
        <authorList>
            <person name="Chouaia B."/>
            <person name="Crotti E."/>
            <person name="Brusetti L."/>
            <person name="Daffonchio D."/>
            <person name="Essoussi I."/>
            <person name="Nouioui I."/>
            <person name="Sbissi I."/>
            <person name="Ghodhbane-Gtari F."/>
            <person name="Gtari M."/>
            <person name="Vacherie B."/>
            <person name="Barbe V."/>
            <person name="Medigue C."/>
            <person name="Gury J."/>
            <person name="Pujic P."/>
            <person name="Normand P."/>
        </authorList>
    </citation>
    <scope>NUCLEOTIDE SEQUENCE [LARGE SCALE GENOMIC DNA]</scope>
    <source>
        <strain evidence="13 14">DD2</strain>
    </source>
</reference>
<evidence type="ECO:0000256" key="8">
    <source>
        <dbReference type="ARBA" id="ARBA00031400"/>
    </source>
</evidence>
<keyword evidence="14" id="KW-1185">Reference proteome</keyword>
<dbReference type="GO" id="GO:0019646">
    <property type="term" value="P:aerobic electron transport chain"/>
    <property type="evidence" value="ECO:0007669"/>
    <property type="project" value="InterPro"/>
</dbReference>
<keyword evidence="5 10" id="KW-0812">Transmembrane</keyword>
<evidence type="ECO:0000256" key="1">
    <source>
        <dbReference type="ARBA" id="ARBA00004651"/>
    </source>
</evidence>
<dbReference type="GO" id="GO:0016491">
    <property type="term" value="F:oxidoreductase activity"/>
    <property type="evidence" value="ECO:0007669"/>
    <property type="project" value="UniProtKB-KW"/>
</dbReference>
<dbReference type="SUPFAM" id="SSF81452">
    <property type="entry name" value="Cytochrome c oxidase subunit III-like"/>
    <property type="match status" value="1"/>
</dbReference>
<evidence type="ECO:0000256" key="7">
    <source>
        <dbReference type="ARBA" id="ARBA00023136"/>
    </source>
</evidence>
<evidence type="ECO:0000313" key="14">
    <source>
        <dbReference type="Proteomes" id="UP000007517"/>
    </source>
</evidence>
<keyword evidence="4" id="KW-1003">Cell membrane</keyword>
<evidence type="ECO:0000256" key="4">
    <source>
        <dbReference type="ARBA" id="ARBA00022475"/>
    </source>
</evidence>
<evidence type="ECO:0000259" key="12">
    <source>
        <dbReference type="PROSITE" id="PS50253"/>
    </source>
</evidence>
<feature type="transmembrane region" description="Helical" evidence="11">
    <location>
        <begin position="138"/>
        <end position="159"/>
    </location>
</feature>
<dbReference type="InterPro" id="IPR024791">
    <property type="entry name" value="Cyt_c/ubiquinol_Oxase_su3"/>
</dbReference>
<sequence length="202" mass="22067">MRTSGYAGDPAPRPAPAIARDNSWWGMQLTLWVLISMLAALLFSYYYLRTGASTWPPPPAEDPVLWRTGIASALLVLSAVPAAVVHLSARSGRAGGRLPAALAVALLLGAVFLAIQLADYPANDIDPQRDVYGSLVLALAGFHHINAVIVLIGFGVVLLRVRGARMRPREQQMAITVAHYWYFVVGSWLVIAFTLYLTPRFW</sequence>
<dbReference type="EMBL" id="FO117623">
    <property type="protein sequence ID" value="CCG03945.1"/>
    <property type="molecule type" value="Genomic_DNA"/>
</dbReference>
<evidence type="ECO:0000256" key="11">
    <source>
        <dbReference type="SAM" id="Phobius"/>
    </source>
</evidence>
<dbReference type="eggNOG" id="COG1845">
    <property type="taxonomic scope" value="Bacteria"/>
</dbReference>
<dbReference type="PANTHER" id="PTHR11403">
    <property type="entry name" value="CYTOCHROME C OXIDASE SUBUNIT III"/>
    <property type="match status" value="1"/>
</dbReference>
<dbReference type="PROSITE" id="PS50253">
    <property type="entry name" value="COX3"/>
    <property type="match status" value="1"/>
</dbReference>
<dbReference type="GO" id="GO:0004129">
    <property type="term" value="F:cytochrome-c oxidase activity"/>
    <property type="evidence" value="ECO:0007669"/>
    <property type="project" value="UniProtKB-EC"/>
</dbReference>
<evidence type="ECO:0000256" key="5">
    <source>
        <dbReference type="ARBA" id="ARBA00022692"/>
    </source>
</evidence>
<evidence type="ECO:0000256" key="10">
    <source>
        <dbReference type="RuleBase" id="RU003376"/>
    </source>
</evidence>
<evidence type="ECO:0000313" key="13">
    <source>
        <dbReference type="EMBL" id="CCG03945.1"/>
    </source>
</evidence>
<dbReference type="AlphaFoldDB" id="H6RNJ8"/>
<dbReference type="Proteomes" id="UP000007517">
    <property type="component" value="Chromosome"/>
</dbReference>
<dbReference type="Gene3D" id="1.20.120.80">
    <property type="entry name" value="Cytochrome c oxidase, subunit III, four-helix bundle"/>
    <property type="match status" value="1"/>
</dbReference>
<dbReference type="InterPro" id="IPR000298">
    <property type="entry name" value="Cyt_c_oxidase-like_su3"/>
</dbReference>
<name>H6RNJ8_BLASD</name>
<evidence type="ECO:0000256" key="3">
    <source>
        <dbReference type="ARBA" id="ARBA00012949"/>
    </source>
</evidence>
<feature type="domain" description="Heme-copper oxidase subunit III family profile" evidence="12">
    <location>
        <begin position="1"/>
        <end position="200"/>
    </location>
</feature>
<comment type="similarity">
    <text evidence="2 10">Belongs to the cytochrome c oxidase subunit 3 family.</text>
</comment>
<dbReference type="OrthoDB" id="8641108at2"/>
<dbReference type="KEGG" id="bsd:BLASA_3074"/>
<accession>H6RNJ8</accession>
<proteinExistence type="inferred from homology"/>
<dbReference type="InterPro" id="IPR013833">
    <property type="entry name" value="Cyt_c_oxidase_su3_a-hlx"/>
</dbReference>
<reference evidence="14" key="2">
    <citation type="submission" date="2012-02" db="EMBL/GenBank/DDBJ databases">
        <title>Complete genome sequence of Blastococcus saxobsidens strain DD2.</title>
        <authorList>
            <person name="Genoscope."/>
        </authorList>
    </citation>
    <scope>NUCLEOTIDE SEQUENCE [LARGE SCALE GENOMIC DNA]</scope>
    <source>
        <strain evidence="14">DD2</strain>
    </source>
</reference>
<feature type="transmembrane region" description="Helical" evidence="11">
    <location>
        <begin position="100"/>
        <end position="118"/>
    </location>
</feature>
<dbReference type="GO" id="GO:0005886">
    <property type="term" value="C:plasma membrane"/>
    <property type="evidence" value="ECO:0007669"/>
    <property type="project" value="UniProtKB-SubCell"/>
</dbReference>
<dbReference type="HOGENOM" id="CLU_044071_0_2_11"/>
<dbReference type="InterPro" id="IPR035973">
    <property type="entry name" value="Cyt_c_oxidase_su3-like_sf"/>
</dbReference>
<organism evidence="13 14">
    <name type="scientific">Blastococcus saxobsidens (strain DD2)</name>
    <dbReference type="NCBI Taxonomy" id="1146883"/>
    <lineage>
        <taxon>Bacteria</taxon>
        <taxon>Bacillati</taxon>
        <taxon>Actinomycetota</taxon>
        <taxon>Actinomycetes</taxon>
        <taxon>Geodermatophilales</taxon>
        <taxon>Geodermatophilaceae</taxon>
        <taxon>Blastococcus</taxon>
    </lineage>
</organism>
<feature type="transmembrane region" description="Helical" evidence="11">
    <location>
        <begin position="180"/>
        <end position="198"/>
    </location>
</feature>
<keyword evidence="6 11" id="KW-1133">Transmembrane helix</keyword>
<evidence type="ECO:0000256" key="2">
    <source>
        <dbReference type="ARBA" id="ARBA00010581"/>
    </source>
</evidence>
<dbReference type="EC" id="7.1.1.9" evidence="3"/>
<feature type="transmembrane region" description="Helical" evidence="11">
    <location>
        <begin position="68"/>
        <end position="88"/>
    </location>
</feature>
<protein>
    <recommendedName>
        <fullName evidence="3">cytochrome-c oxidase</fullName>
        <ecNumber evidence="3">7.1.1.9</ecNumber>
    </recommendedName>
    <alternativeName>
        <fullName evidence="8">Cytochrome aa3 subunit 3</fullName>
    </alternativeName>
    <alternativeName>
        <fullName evidence="9">Cytochrome c oxidase polypeptide III</fullName>
    </alternativeName>
</protein>
<evidence type="ECO:0000256" key="9">
    <source>
        <dbReference type="ARBA" id="ARBA00031625"/>
    </source>
</evidence>
<keyword evidence="13" id="KW-0560">Oxidoreductase</keyword>
<gene>
    <name evidence="13" type="primary">ctaE2</name>
    <name evidence="13" type="ordered locus">BLASA_3074</name>
</gene>
<comment type="subcellular location">
    <subcellularLocation>
        <location evidence="1 10">Cell membrane</location>
        <topology evidence="1 10">Multi-pass membrane protein</topology>
    </subcellularLocation>
</comment>
<dbReference type="RefSeq" id="WP_014376825.1">
    <property type="nucleotide sequence ID" value="NC_016943.1"/>
</dbReference>
<dbReference type="STRING" id="1146883.BLASA_3074"/>
<dbReference type="Pfam" id="PF00510">
    <property type="entry name" value="COX3"/>
    <property type="match status" value="1"/>
</dbReference>
<dbReference type="PANTHER" id="PTHR11403:SF2">
    <property type="entry name" value="CYTOCHROME BO(3) UBIQUINOL OXIDASE SUBUNIT 3"/>
    <property type="match status" value="1"/>
</dbReference>
<keyword evidence="7 11" id="KW-0472">Membrane</keyword>
<feature type="transmembrane region" description="Helical" evidence="11">
    <location>
        <begin position="29"/>
        <end position="48"/>
    </location>
</feature>